<proteinExistence type="predicted"/>
<protein>
    <submittedName>
        <fullName evidence="1">Uncharacterized protein</fullName>
    </submittedName>
</protein>
<organism evidence="1 2">
    <name type="scientific">Mycetomoellerius zeteki</name>
    <dbReference type="NCBI Taxonomy" id="64791"/>
    <lineage>
        <taxon>Eukaryota</taxon>
        <taxon>Metazoa</taxon>
        <taxon>Ecdysozoa</taxon>
        <taxon>Arthropoda</taxon>
        <taxon>Hexapoda</taxon>
        <taxon>Insecta</taxon>
        <taxon>Pterygota</taxon>
        <taxon>Neoptera</taxon>
        <taxon>Endopterygota</taxon>
        <taxon>Hymenoptera</taxon>
        <taxon>Apocrita</taxon>
        <taxon>Aculeata</taxon>
        <taxon>Formicoidea</taxon>
        <taxon>Formicidae</taxon>
        <taxon>Myrmicinae</taxon>
        <taxon>Mycetomoellerius</taxon>
    </lineage>
</organism>
<evidence type="ECO:0000313" key="1">
    <source>
        <dbReference type="EMBL" id="KYQ47048.1"/>
    </source>
</evidence>
<dbReference type="EMBL" id="KQ983148">
    <property type="protein sequence ID" value="KYQ47048.1"/>
    <property type="molecule type" value="Genomic_DNA"/>
</dbReference>
<reference evidence="1 2" key="1">
    <citation type="submission" date="2015-09" db="EMBL/GenBank/DDBJ databases">
        <title>Trachymyrmex zeteki WGS genome.</title>
        <authorList>
            <person name="Nygaard S."/>
            <person name="Hu H."/>
            <person name="Boomsma J."/>
            <person name="Zhang G."/>
        </authorList>
    </citation>
    <scope>NUCLEOTIDE SEQUENCE [LARGE SCALE GENOMIC DNA]</scope>
    <source>
        <strain evidence="1">Tzet28-1</strain>
        <tissue evidence="1">Whole body</tissue>
    </source>
</reference>
<dbReference type="Proteomes" id="UP000075809">
    <property type="component" value="Unassembled WGS sequence"/>
</dbReference>
<gene>
    <name evidence="1" type="ORF">ALC60_13938</name>
</gene>
<accession>A0A151WGV7</accession>
<dbReference type="STRING" id="64791.A0A151WGV7"/>
<keyword evidence="2" id="KW-1185">Reference proteome</keyword>
<dbReference type="AlphaFoldDB" id="A0A151WGV7"/>
<sequence>MPWRFLTKSNQSHVSWLMSHHHGLQWNDGMVPCRMAQRLISEAVIGESEAIVYVKGLEKREWLRALSDILNSDDVVIETIDIYYEDIESLENLDATNTFRCGRHSKHCVLENVLKLFKRWTRFQSK</sequence>
<evidence type="ECO:0000313" key="2">
    <source>
        <dbReference type="Proteomes" id="UP000075809"/>
    </source>
</evidence>
<name>A0A151WGV7_9HYME</name>